<proteinExistence type="predicted"/>
<evidence type="ECO:0000313" key="1">
    <source>
        <dbReference type="EMBL" id="OUP61669.1"/>
    </source>
</evidence>
<evidence type="ECO:0000313" key="2">
    <source>
        <dbReference type="Proteomes" id="UP000195447"/>
    </source>
</evidence>
<reference evidence="2" key="1">
    <citation type="submission" date="2017-04" db="EMBL/GenBank/DDBJ databases">
        <title>Function of individual gut microbiota members based on whole genome sequencing of pure cultures obtained from chicken caecum.</title>
        <authorList>
            <person name="Medvecky M."/>
            <person name="Cejkova D."/>
            <person name="Polansky O."/>
            <person name="Karasova D."/>
            <person name="Kubasova T."/>
            <person name="Cizek A."/>
            <person name="Rychlik I."/>
        </authorList>
    </citation>
    <scope>NUCLEOTIDE SEQUENCE [LARGE SCALE GENOMIC DNA]</scope>
    <source>
        <strain evidence="2">An178</strain>
    </source>
</reference>
<dbReference type="AlphaFoldDB" id="A0A1Y4M1A0"/>
<keyword evidence="2" id="KW-1185">Reference proteome</keyword>
<comment type="caution">
    <text evidence="1">The sequence shown here is derived from an EMBL/GenBank/DDBJ whole genome shotgun (WGS) entry which is preliminary data.</text>
</comment>
<protein>
    <submittedName>
        <fullName evidence="1">Uncharacterized protein</fullName>
    </submittedName>
</protein>
<name>A0A1Y4M1A0_9FIRM</name>
<accession>A0A1Y4M1A0</accession>
<dbReference type="RefSeq" id="WP_087158111.1">
    <property type="nucleotide sequence ID" value="NZ_NFKM01000002.1"/>
</dbReference>
<organism evidence="1 2">
    <name type="scientific">Faecalitalea cylindroides</name>
    <dbReference type="NCBI Taxonomy" id="39483"/>
    <lineage>
        <taxon>Bacteria</taxon>
        <taxon>Bacillati</taxon>
        <taxon>Bacillota</taxon>
        <taxon>Erysipelotrichia</taxon>
        <taxon>Erysipelotrichales</taxon>
        <taxon>Erysipelotrichaceae</taxon>
        <taxon>Faecalitalea</taxon>
    </lineage>
</organism>
<gene>
    <name evidence="1" type="ORF">B5F14_01565</name>
</gene>
<dbReference type="EMBL" id="NFKM01000002">
    <property type="protein sequence ID" value="OUP61669.1"/>
    <property type="molecule type" value="Genomic_DNA"/>
</dbReference>
<dbReference type="Proteomes" id="UP000195447">
    <property type="component" value="Unassembled WGS sequence"/>
</dbReference>
<sequence>MSLNPRVCKKSYKVHIPMMGEACEFWLITVTDEQSITNPDKDHAYLTDDGKLFVFNGDSLVRVNCDICFTQEEREKLEGIEENANNYTLPEADSNHLGGVVLGYTQNGRNYPITKDTKGNIYVNVPWEEYQLPKATDNALGGIKTGYKQNGKFYPIKTDTDGNAYVQVPWEDTNTVYEVVSKTSNGLMPMLPSDENASKSFLNGDGEWVVGTDNSINGITQTGSTFSGETSDCGVQIVEVKGKTTQQTTNGYQLFDASKLPTKSQGGATVTNNGDGSFTVSGSGAMTSSFLIDYVYTHEETVKLLKAGTLTANFGASTLPYFYVQLAKVTNEGTEYILSLNNNNKQTNSATITEEMISNPNVILRISIYASVGTIKTGTIKPMLYQDGDGTWESFTGGKSAPNPDYPMPIENVEISKLVSYGKNIISGIPSEITHARCTHEYDNVTKELTIKATGNDAYIGEISSKGNTYKSTNGTLYLVPKNATKVYFRSENGVLNSINITFYDEEKISLGFAGRDYTIPKNTKYVSFRIGVNPSTSGTSYTDKVYASFDEISGDYVDGNYEEVETSLTLAQDDIYENNVITRKRNKIVFDGSSDESWNQITNNRFVISVSDVSSNGFSYVISICNRLKSMPQEQISSTSEWGVIACNNGAIYVRINENVTTVEQLRTWLQTHNLVVEYELATPTTEEFKVPTIPSYEPYTEISTNSVVDPTITFRPLPFTTCLVGEATEEESGYMPPLSGNSNEFLNGNGEWSVPSGYTLPTASSTVLGGVKIGSNISISGGAISIDKDNVTKALGYTPPTANTTYEKVDKSSDGLCPKLPNETTTTKYLRQDGAWAVPPNTTYGVASTSANGLMSSSDKTKLTNLRRIWKGTSSSPPSGWVDGDIYVQYEE</sequence>